<sequence>MLDLQALPSLERFDSQLLHAFDLFKATGDGANVAALLDAGTDSGPPSGGLAAPQLPDAADAVLQAMFTGGDGGGGGAKGGTPSSAGLSSQAAALASFSPAALPGLFTGASPSLPMPPLFGAAPPQAQATADALQGPTSPAPAQRRRGRPSGRSRKAAVQAATKAEPTVDDAGGAVAAATPEVAAVAASSQAQGGGGTKRKRAPRSRAKAAQQGLAAASGHDAAMEEGGECGDDDSDDDDYADDDHDDSLLSSQSPKRRARPALGPGGIPWCEMSITPGMDEQTRAKIRREKNRVAARKCRAKKMAFMVDLQTTLRTLAITWHRMFGREVRLREAMKRLVTALWWRGAGAAGAPGGGPGYSAHDAIIGLESGTLEVDELLRTLEAPPGRGGGPAGAPAAAAPSLAGAAGLAPHQQGGAALMAAGGSGASAGDTAFSLHQQMAAAYAVAGGGGEGDQGGAARVPVSGFAGASGAVRAGSLQLAPSLGQLLAMHQQLGGAAGAPTDAPSAAAGWPAVDWPASGSTGAPVGGVEAAAPLSSDVSGDSKAVGGLDAEALAAADALACAEEAAAAAAAHASAALGRT</sequence>
<dbReference type="AlphaFoldDB" id="A0A2V0NKP8"/>
<protein>
    <recommendedName>
        <fullName evidence="5">BZIP domain-containing protein</fullName>
    </recommendedName>
</protein>
<feature type="compositionally biased region" description="Low complexity" evidence="4">
    <location>
        <begin position="121"/>
        <end position="132"/>
    </location>
</feature>
<feature type="region of interest" description="Disordered" evidence="4">
    <location>
        <begin position="116"/>
        <end position="171"/>
    </location>
</feature>
<accession>A0A2V0NKP8</accession>
<reference evidence="6 7" key="1">
    <citation type="journal article" date="2018" name="Sci. Rep.">
        <title>Raphidocelis subcapitata (=Pseudokirchneriella subcapitata) provides an insight into genome evolution and environmental adaptations in the Sphaeropleales.</title>
        <authorList>
            <person name="Suzuki S."/>
            <person name="Yamaguchi H."/>
            <person name="Nakajima N."/>
            <person name="Kawachi M."/>
        </authorList>
    </citation>
    <scope>NUCLEOTIDE SEQUENCE [LARGE SCALE GENOMIC DNA]</scope>
    <source>
        <strain evidence="6 7">NIES-35</strain>
    </source>
</reference>
<keyword evidence="2" id="KW-0238">DNA-binding</keyword>
<name>A0A2V0NKP8_9CHLO</name>
<dbReference type="PANTHER" id="PTHR23351">
    <property type="entry name" value="FOS TRANSCRIPTION FACTOR-RELATED"/>
    <property type="match status" value="1"/>
</dbReference>
<dbReference type="CDD" id="cd14809">
    <property type="entry name" value="bZIP_AUREO-like"/>
    <property type="match status" value="1"/>
</dbReference>
<dbReference type="InParanoid" id="A0A2V0NKP8"/>
<dbReference type="GO" id="GO:0006357">
    <property type="term" value="P:regulation of transcription by RNA polymerase II"/>
    <property type="evidence" value="ECO:0007669"/>
    <property type="project" value="InterPro"/>
</dbReference>
<dbReference type="InterPro" id="IPR046347">
    <property type="entry name" value="bZIP_sf"/>
</dbReference>
<dbReference type="SUPFAM" id="SSF57959">
    <property type="entry name" value="Leucine zipper domain"/>
    <property type="match status" value="1"/>
</dbReference>
<feature type="compositionally biased region" description="Acidic residues" evidence="4">
    <location>
        <begin position="224"/>
        <end position="246"/>
    </location>
</feature>
<dbReference type="PANTHER" id="PTHR23351:SF24">
    <property type="entry name" value="ACTIVATING TRANSCRIPTION FACTOR 3-RELATED"/>
    <property type="match status" value="1"/>
</dbReference>
<feature type="region of interest" description="Disordered" evidence="4">
    <location>
        <begin position="186"/>
        <end position="275"/>
    </location>
</feature>
<dbReference type="Gene3D" id="1.20.5.170">
    <property type="match status" value="1"/>
</dbReference>
<gene>
    <name evidence="6" type="ORF">Rsub_00623</name>
</gene>
<dbReference type="Proteomes" id="UP000247498">
    <property type="component" value="Unassembled WGS sequence"/>
</dbReference>
<keyword evidence="1" id="KW-0805">Transcription regulation</keyword>
<feature type="compositionally biased region" description="Low complexity" evidence="4">
    <location>
        <begin position="208"/>
        <end position="217"/>
    </location>
</feature>
<comment type="caution">
    <text evidence="6">The sequence shown here is derived from an EMBL/GenBank/DDBJ whole genome shotgun (WGS) entry which is preliminary data.</text>
</comment>
<keyword evidence="3" id="KW-0804">Transcription</keyword>
<organism evidence="6 7">
    <name type="scientific">Raphidocelis subcapitata</name>
    <dbReference type="NCBI Taxonomy" id="307507"/>
    <lineage>
        <taxon>Eukaryota</taxon>
        <taxon>Viridiplantae</taxon>
        <taxon>Chlorophyta</taxon>
        <taxon>core chlorophytes</taxon>
        <taxon>Chlorophyceae</taxon>
        <taxon>CS clade</taxon>
        <taxon>Sphaeropleales</taxon>
        <taxon>Selenastraceae</taxon>
        <taxon>Raphidocelis</taxon>
    </lineage>
</organism>
<dbReference type="OrthoDB" id="552249at2759"/>
<dbReference type="InterPro" id="IPR000837">
    <property type="entry name" value="AP-1"/>
</dbReference>
<proteinExistence type="predicted"/>
<evidence type="ECO:0000313" key="6">
    <source>
        <dbReference type="EMBL" id="GBF87911.1"/>
    </source>
</evidence>
<dbReference type="PROSITE" id="PS00036">
    <property type="entry name" value="BZIP_BASIC"/>
    <property type="match status" value="1"/>
</dbReference>
<evidence type="ECO:0000259" key="5">
    <source>
        <dbReference type="PROSITE" id="PS00036"/>
    </source>
</evidence>
<evidence type="ECO:0000256" key="1">
    <source>
        <dbReference type="ARBA" id="ARBA00023015"/>
    </source>
</evidence>
<dbReference type="GO" id="GO:0003677">
    <property type="term" value="F:DNA binding"/>
    <property type="evidence" value="ECO:0007669"/>
    <property type="project" value="UniProtKB-KW"/>
</dbReference>
<dbReference type="InterPro" id="IPR004827">
    <property type="entry name" value="bZIP"/>
</dbReference>
<dbReference type="STRING" id="307507.A0A2V0NKP8"/>
<dbReference type="EMBL" id="BDRX01000002">
    <property type="protein sequence ID" value="GBF87911.1"/>
    <property type="molecule type" value="Genomic_DNA"/>
</dbReference>
<feature type="compositionally biased region" description="Basic residues" evidence="4">
    <location>
        <begin position="197"/>
        <end position="207"/>
    </location>
</feature>
<evidence type="ECO:0000313" key="7">
    <source>
        <dbReference type="Proteomes" id="UP000247498"/>
    </source>
</evidence>
<keyword evidence="7" id="KW-1185">Reference proteome</keyword>
<evidence type="ECO:0000256" key="3">
    <source>
        <dbReference type="ARBA" id="ARBA00023163"/>
    </source>
</evidence>
<evidence type="ECO:0000256" key="4">
    <source>
        <dbReference type="SAM" id="MobiDB-lite"/>
    </source>
</evidence>
<feature type="domain" description="BZIP" evidence="5">
    <location>
        <begin position="288"/>
        <end position="302"/>
    </location>
</feature>
<evidence type="ECO:0000256" key="2">
    <source>
        <dbReference type="ARBA" id="ARBA00023125"/>
    </source>
</evidence>
<dbReference type="GO" id="GO:0003700">
    <property type="term" value="F:DNA-binding transcription factor activity"/>
    <property type="evidence" value="ECO:0007669"/>
    <property type="project" value="InterPro"/>
</dbReference>
<feature type="compositionally biased region" description="Basic residues" evidence="4">
    <location>
        <begin position="143"/>
        <end position="155"/>
    </location>
</feature>